<evidence type="ECO:0000313" key="4">
    <source>
        <dbReference type="Proteomes" id="UP001295740"/>
    </source>
</evidence>
<reference evidence="3" key="1">
    <citation type="submission" date="2023-10" db="EMBL/GenBank/DDBJ databases">
        <authorList>
            <person name="Hackl T."/>
        </authorList>
    </citation>
    <scope>NUCLEOTIDE SEQUENCE</scope>
</reference>
<feature type="coiled-coil region" evidence="1">
    <location>
        <begin position="90"/>
        <end position="117"/>
    </location>
</feature>
<protein>
    <submittedName>
        <fullName evidence="3">Uu.00g029780.m01.CDS01</fullName>
    </submittedName>
</protein>
<proteinExistence type="predicted"/>
<accession>A0AAI8V973</accession>
<name>A0AAI8V973_9PEZI</name>
<feature type="region of interest" description="Disordered" evidence="2">
    <location>
        <begin position="1"/>
        <end position="56"/>
    </location>
</feature>
<feature type="region of interest" description="Disordered" evidence="2">
    <location>
        <begin position="235"/>
        <end position="260"/>
    </location>
</feature>
<keyword evidence="4" id="KW-1185">Reference proteome</keyword>
<dbReference type="EMBL" id="CAUWAG010000003">
    <property type="protein sequence ID" value="CAJ2500125.1"/>
    <property type="molecule type" value="Genomic_DNA"/>
</dbReference>
<keyword evidence="1" id="KW-0175">Coiled coil</keyword>
<evidence type="ECO:0000313" key="3">
    <source>
        <dbReference type="EMBL" id="CAJ2500125.1"/>
    </source>
</evidence>
<evidence type="ECO:0000256" key="1">
    <source>
        <dbReference type="SAM" id="Coils"/>
    </source>
</evidence>
<evidence type="ECO:0000256" key="2">
    <source>
        <dbReference type="SAM" id="MobiDB-lite"/>
    </source>
</evidence>
<dbReference type="Proteomes" id="UP001295740">
    <property type="component" value="Unassembled WGS sequence"/>
</dbReference>
<sequence length="329" mass="37549">MMRHLCPWATKPTTSTIRQLSSPLSPARHHPHKPLNIPQRQHHHHHHRPYSNFAPQQPITYRIPPPPHRSRWSRLCDMAIGSFLTISAYLALQHYELRRYQRALMEAEREVREVLELHDHFAGLIAEARERGDSDDVLRELLFEQQRLVNAKMSQRGGGDGDLEVDIEEGPLLGFPAGHELAGRERVRVRDTLVFFERPDGDGEEYDDEYDEEDGPWPAHACIAVNADSDGFVGAGDGGSSSNNNKLKRPRTLDVDNEDLDPGASKLHEVLWRFREQAAVWEREGRLDRGQEVVVVIALRDDSLAFVYGRNERLDGFVGTTSLIPSWTR</sequence>
<feature type="compositionally biased region" description="Polar residues" evidence="2">
    <location>
        <begin position="11"/>
        <end position="24"/>
    </location>
</feature>
<dbReference type="AlphaFoldDB" id="A0AAI8V973"/>
<organism evidence="3 4">
    <name type="scientific">Anthostomella pinea</name>
    <dbReference type="NCBI Taxonomy" id="933095"/>
    <lineage>
        <taxon>Eukaryota</taxon>
        <taxon>Fungi</taxon>
        <taxon>Dikarya</taxon>
        <taxon>Ascomycota</taxon>
        <taxon>Pezizomycotina</taxon>
        <taxon>Sordariomycetes</taxon>
        <taxon>Xylariomycetidae</taxon>
        <taxon>Xylariales</taxon>
        <taxon>Xylariaceae</taxon>
        <taxon>Anthostomella</taxon>
    </lineage>
</organism>
<feature type="compositionally biased region" description="Basic residues" evidence="2">
    <location>
        <begin position="40"/>
        <end position="49"/>
    </location>
</feature>
<comment type="caution">
    <text evidence="3">The sequence shown here is derived from an EMBL/GenBank/DDBJ whole genome shotgun (WGS) entry which is preliminary data.</text>
</comment>
<gene>
    <name evidence="3" type="ORF">KHLLAP_LOCUS593</name>
</gene>